<dbReference type="Pfam" id="PF03595">
    <property type="entry name" value="SLAC1"/>
    <property type="match status" value="1"/>
</dbReference>
<accession>A0A059CBF0</accession>
<reference evidence="10" key="1">
    <citation type="submission" date="2013-07" db="EMBL/GenBank/DDBJ databases">
        <title>The genome of Eucalyptus grandis.</title>
        <authorList>
            <person name="Schmutz J."/>
            <person name="Hayes R."/>
            <person name="Myburg A."/>
            <person name="Tuskan G."/>
            <person name="Grattapaglia D."/>
            <person name="Rokhsar D.S."/>
        </authorList>
    </citation>
    <scope>NUCLEOTIDE SEQUENCE</scope>
    <source>
        <tissue evidence="10">Leaf extractions</tissue>
    </source>
</reference>
<keyword evidence="5 9" id="KW-0812">Transmembrane</keyword>
<evidence type="ECO:0000256" key="8">
    <source>
        <dbReference type="ARBA" id="ARBA00023136"/>
    </source>
</evidence>
<comment type="subcellular location">
    <subcellularLocation>
        <location evidence="1">Cell membrane</location>
        <topology evidence="1">Multi-pass membrane protein</topology>
    </subcellularLocation>
</comment>
<feature type="transmembrane region" description="Helical" evidence="9">
    <location>
        <begin position="131"/>
        <end position="151"/>
    </location>
</feature>
<dbReference type="GO" id="GO:0006873">
    <property type="term" value="P:intracellular monoatomic ion homeostasis"/>
    <property type="evidence" value="ECO:0007669"/>
    <property type="project" value="InterPro"/>
</dbReference>
<dbReference type="AlphaFoldDB" id="A0A059CBF0"/>
<gene>
    <name evidence="10" type="ORF">EUGRSUZ_E04023</name>
</gene>
<dbReference type="GO" id="GO:0005886">
    <property type="term" value="C:plasma membrane"/>
    <property type="evidence" value="ECO:0007669"/>
    <property type="project" value="UniProtKB-SubCell"/>
</dbReference>
<dbReference type="InterPro" id="IPR038665">
    <property type="entry name" value="Voltage-dep_anion_channel_sf"/>
</dbReference>
<keyword evidence="4" id="KW-1003">Cell membrane</keyword>
<evidence type="ECO:0000256" key="5">
    <source>
        <dbReference type="ARBA" id="ARBA00022692"/>
    </source>
</evidence>
<organism evidence="10">
    <name type="scientific">Eucalyptus grandis</name>
    <name type="common">Flooded gum</name>
    <dbReference type="NCBI Taxonomy" id="71139"/>
    <lineage>
        <taxon>Eukaryota</taxon>
        <taxon>Viridiplantae</taxon>
        <taxon>Streptophyta</taxon>
        <taxon>Embryophyta</taxon>
        <taxon>Tracheophyta</taxon>
        <taxon>Spermatophyta</taxon>
        <taxon>Magnoliopsida</taxon>
        <taxon>eudicotyledons</taxon>
        <taxon>Gunneridae</taxon>
        <taxon>Pentapetalae</taxon>
        <taxon>rosids</taxon>
        <taxon>malvids</taxon>
        <taxon>Myrtales</taxon>
        <taxon>Myrtaceae</taxon>
        <taxon>Myrtoideae</taxon>
        <taxon>Eucalypteae</taxon>
        <taxon>Eucalyptus</taxon>
    </lineage>
</organism>
<keyword evidence="6 9" id="KW-1133">Transmembrane helix</keyword>
<dbReference type="Gene3D" id="1.50.10.150">
    <property type="entry name" value="Voltage-dependent anion channel"/>
    <property type="match status" value="1"/>
</dbReference>
<evidence type="ECO:0000313" key="10">
    <source>
        <dbReference type="EMBL" id="KCW75270.1"/>
    </source>
</evidence>
<evidence type="ECO:0000256" key="1">
    <source>
        <dbReference type="ARBA" id="ARBA00004651"/>
    </source>
</evidence>
<dbReference type="InterPro" id="IPR004695">
    <property type="entry name" value="SLAC1/Mae1/Ssu1/TehA"/>
</dbReference>
<proteinExistence type="inferred from homology"/>
<feature type="transmembrane region" description="Helical" evidence="9">
    <location>
        <begin position="39"/>
        <end position="58"/>
    </location>
</feature>
<evidence type="ECO:0000256" key="2">
    <source>
        <dbReference type="ARBA" id="ARBA00007808"/>
    </source>
</evidence>
<keyword evidence="7" id="KW-0406">Ion transport</keyword>
<evidence type="ECO:0000256" key="7">
    <source>
        <dbReference type="ARBA" id="ARBA00023065"/>
    </source>
</evidence>
<keyword evidence="3" id="KW-0813">Transport</keyword>
<evidence type="ECO:0000256" key="4">
    <source>
        <dbReference type="ARBA" id="ARBA00022475"/>
    </source>
</evidence>
<dbReference type="InterPro" id="IPR030183">
    <property type="entry name" value="SLAC/SLAH"/>
</dbReference>
<protein>
    <recommendedName>
        <fullName evidence="11">S-type anion channel SLAH1</fullName>
    </recommendedName>
</protein>
<evidence type="ECO:0000256" key="3">
    <source>
        <dbReference type="ARBA" id="ARBA00022448"/>
    </source>
</evidence>
<dbReference type="GO" id="GO:0012505">
    <property type="term" value="C:endomembrane system"/>
    <property type="evidence" value="ECO:0007669"/>
    <property type="project" value="UniProtKB-SubCell"/>
</dbReference>
<feature type="transmembrane region" description="Helical" evidence="9">
    <location>
        <begin position="195"/>
        <end position="213"/>
    </location>
</feature>
<sequence length="290" mass="32091">MTFMIFWGFALLVQISLSFLYILRCFFHFGLVRAEFQHHVGVNYLFAPWIAWLVLLQAADFTSDLPKTTLYLVLWWTFAVPVILLDVKVYGQWFTTERRFLSMVANPTSQLSVVGNLVGARAAAEMGWRETAVCMFSLGMAHYLVLFVTLYQRLSGGDKLPAMLRPVFFLFFAAPSKASVAWKSIAGEFDIGSKMLFFLSLFLFTSLLPPAAFERDDAISGMQTGALQEVDEEIQRRVVGVLVPADLPRLGVVGVCAGGEGSDCLGAHDRAVGALVPGPPRPDPAHHAQH</sequence>
<feature type="transmembrane region" description="Helical" evidence="9">
    <location>
        <begin position="6"/>
        <end position="27"/>
    </location>
</feature>
<dbReference type="GO" id="GO:0008308">
    <property type="term" value="F:voltage-gated monoatomic anion channel activity"/>
    <property type="evidence" value="ECO:0007669"/>
    <property type="project" value="InterPro"/>
</dbReference>
<evidence type="ECO:0008006" key="11">
    <source>
        <dbReference type="Google" id="ProtNLM"/>
    </source>
</evidence>
<dbReference type="EMBL" id="KK198757">
    <property type="protein sequence ID" value="KCW75270.1"/>
    <property type="molecule type" value="Genomic_DNA"/>
</dbReference>
<comment type="similarity">
    <text evidence="2">Belongs to the SLAC1 S-type anion channel family.</text>
</comment>
<dbReference type="PANTHER" id="PTHR31269">
    <property type="entry name" value="S-TYPE ANION CHANNEL SLAH3"/>
    <property type="match status" value="1"/>
</dbReference>
<dbReference type="PANTHER" id="PTHR31269:SF60">
    <property type="entry name" value="S-TYPE ANION CHANNEL SLAH1"/>
    <property type="match status" value="1"/>
</dbReference>
<evidence type="ECO:0000256" key="9">
    <source>
        <dbReference type="SAM" id="Phobius"/>
    </source>
</evidence>
<evidence type="ECO:0000256" key="6">
    <source>
        <dbReference type="ARBA" id="ARBA00022989"/>
    </source>
</evidence>
<dbReference type="Gramene" id="KCW75270">
    <property type="protein sequence ID" value="KCW75270"/>
    <property type="gene ID" value="EUGRSUZ_E04023"/>
</dbReference>
<name>A0A059CBF0_EUCGR</name>
<feature type="transmembrane region" description="Helical" evidence="9">
    <location>
        <begin position="70"/>
        <end position="91"/>
    </location>
</feature>
<keyword evidence="8 9" id="KW-0472">Membrane</keyword>